<reference evidence="4" key="1">
    <citation type="submission" date="2016-10" db="EMBL/GenBank/DDBJ databases">
        <authorList>
            <person name="Varghese N."/>
            <person name="Submissions S."/>
        </authorList>
    </citation>
    <scope>NUCLEOTIDE SEQUENCE [LARGE SCALE GENOMIC DNA]</scope>
    <source>
        <strain evidence="4">NRRL B-59562</strain>
    </source>
</reference>
<feature type="signal peptide" evidence="2">
    <location>
        <begin position="1"/>
        <end position="21"/>
    </location>
</feature>
<protein>
    <submittedName>
        <fullName evidence="3">Uncharacterized protein</fullName>
    </submittedName>
</protein>
<feature type="region of interest" description="Disordered" evidence="1">
    <location>
        <begin position="95"/>
        <end position="144"/>
    </location>
</feature>
<dbReference type="Proteomes" id="UP000243778">
    <property type="component" value="Unassembled WGS sequence"/>
</dbReference>
<evidence type="ECO:0000256" key="2">
    <source>
        <dbReference type="SAM" id="SignalP"/>
    </source>
</evidence>
<feature type="compositionally biased region" description="Gly residues" evidence="1">
    <location>
        <begin position="126"/>
        <end position="137"/>
    </location>
</feature>
<feature type="compositionally biased region" description="Polar residues" evidence="1">
    <location>
        <begin position="106"/>
        <end position="118"/>
    </location>
</feature>
<accession>A0A1H2SP47</accession>
<gene>
    <name evidence="3" type="ORF">SAMN05216287_0715</name>
</gene>
<dbReference type="EMBL" id="FNNU01000001">
    <property type="protein sequence ID" value="SDW33416.1"/>
    <property type="molecule type" value="Genomic_DNA"/>
</dbReference>
<name>A0A1H2SP47_9PSED</name>
<keyword evidence="2" id="KW-0732">Signal</keyword>
<keyword evidence="4" id="KW-1185">Reference proteome</keyword>
<proteinExistence type="predicted"/>
<feature type="chain" id="PRO_5017480204" evidence="2">
    <location>
        <begin position="22"/>
        <end position="144"/>
    </location>
</feature>
<dbReference type="RefSeq" id="WP_090224661.1">
    <property type="nucleotide sequence ID" value="NZ_FNNU01000001.1"/>
</dbReference>
<dbReference type="AlphaFoldDB" id="A0A1H2SP47"/>
<sequence length="144" mass="14091">MRHAVTVWVMALSVAAVGAFAADERATEVDVDCTALSAQQIGQMTRVDDQVQLQAIAALIEACPANVDAIIAAAIDASPEDAELIVASVTEQLPTAAGGPAADSGNLFTPGNSTGRDTSNSVPSPGSGGGGRVGGSSGPAASAS</sequence>
<evidence type="ECO:0000313" key="4">
    <source>
        <dbReference type="Proteomes" id="UP000243778"/>
    </source>
</evidence>
<evidence type="ECO:0000313" key="3">
    <source>
        <dbReference type="EMBL" id="SDW33416.1"/>
    </source>
</evidence>
<evidence type="ECO:0000256" key="1">
    <source>
        <dbReference type="SAM" id="MobiDB-lite"/>
    </source>
</evidence>
<organism evidence="3 4">
    <name type="scientific">Pseudomonas kuykendallii</name>
    <dbReference type="NCBI Taxonomy" id="1007099"/>
    <lineage>
        <taxon>Bacteria</taxon>
        <taxon>Pseudomonadati</taxon>
        <taxon>Pseudomonadota</taxon>
        <taxon>Gammaproteobacteria</taxon>
        <taxon>Pseudomonadales</taxon>
        <taxon>Pseudomonadaceae</taxon>
        <taxon>Pseudomonas</taxon>
    </lineage>
</organism>